<dbReference type="Proteomes" id="UP000015388">
    <property type="component" value="Chromosome"/>
</dbReference>
<sequence>MILALDLGTSGAKAALIDPADGSYHGEAFEPYPTDTGADGRVEQHPADWVAAARACAARLPGADAIALTGQMQDLICLDADGSPMAPAVLYSDTRARAEADALHRALGDWNRITGNEQSATSNAAMFVRAGLTPARILFSPSGYLAHHLGLGAHVDSTTASTTGLIDAATGDFSPAVCRVAGVTADMLPAITDGPLGEVDGVPVVLAPGDAVATTAGIVGLAPGDDYVYLGTSGWYAFLAEKDVDLPGAVHRLAAPGGRRLHIAALSSAGALADWGRENLLGGASPAEADAVLATGPRAPSGLLALPSLSGERFPVRDDALGAAITGIRATTTPAQMYRALLESVAFGLSHAMAEEPVDRPLPVVGGGAASRPWLEILADVTGRPVTRVSTGGDAALTGAALVAAEALGLEHGIMPLGRGDVDAVAPDAVAHAGYRGLRARHRRLYSALGDTAGPPE</sequence>
<dbReference type="Pfam" id="PF02782">
    <property type="entry name" value="FGGY_C"/>
    <property type="match status" value="1"/>
</dbReference>
<dbReference type="GO" id="GO:0042732">
    <property type="term" value="P:D-xylose metabolic process"/>
    <property type="evidence" value="ECO:0007669"/>
    <property type="project" value="UniProtKB-KW"/>
</dbReference>
<dbReference type="OrthoDB" id="9805576at2"/>
<dbReference type="GO" id="GO:0016301">
    <property type="term" value="F:kinase activity"/>
    <property type="evidence" value="ECO:0007669"/>
    <property type="project" value="UniProtKB-KW"/>
</dbReference>
<evidence type="ECO:0000256" key="5">
    <source>
        <dbReference type="RuleBase" id="RU003733"/>
    </source>
</evidence>
<dbReference type="STRING" id="1224163.B841_09925"/>
<keyword evidence="4 5" id="KW-0418">Kinase</keyword>
<dbReference type="InterPro" id="IPR000577">
    <property type="entry name" value="Carb_kinase_FGGY"/>
</dbReference>
<evidence type="ECO:0000313" key="9">
    <source>
        <dbReference type="Proteomes" id="UP000015388"/>
    </source>
</evidence>
<dbReference type="PANTHER" id="PTHR43095:SF5">
    <property type="entry name" value="XYLULOSE KINASE"/>
    <property type="match status" value="1"/>
</dbReference>
<dbReference type="PIRSF" id="PIRSF000538">
    <property type="entry name" value="GlpK"/>
    <property type="match status" value="1"/>
</dbReference>
<evidence type="ECO:0000256" key="4">
    <source>
        <dbReference type="ARBA" id="ARBA00022777"/>
    </source>
</evidence>
<name>S5SWL3_9CORY</name>
<dbReference type="PATRIC" id="fig|1224163.3.peg.2002"/>
<organism evidence="8 9">
    <name type="scientific">Corynebacterium maris DSM 45190</name>
    <dbReference type="NCBI Taxonomy" id="1224163"/>
    <lineage>
        <taxon>Bacteria</taxon>
        <taxon>Bacillati</taxon>
        <taxon>Actinomycetota</taxon>
        <taxon>Actinomycetes</taxon>
        <taxon>Mycobacteriales</taxon>
        <taxon>Corynebacteriaceae</taxon>
        <taxon>Corynebacterium</taxon>
    </lineage>
</organism>
<feature type="domain" description="Carbohydrate kinase FGGY N-terminal" evidence="6">
    <location>
        <begin position="1"/>
        <end position="193"/>
    </location>
</feature>
<dbReference type="RefSeq" id="WP_020935390.1">
    <property type="nucleotide sequence ID" value="NC_021915.1"/>
</dbReference>
<accession>S5SWL3</accession>
<dbReference type="KEGG" id="cmd:B841_09925"/>
<protein>
    <submittedName>
        <fullName evidence="8">Pentulose/hexulose kinase</fullName>
    </submittedName>
</protein>
<dbReference type="GO" id="GO:0016773">
    <property type="term" value="F:phosphotransferase activity, alcohol group as acceptor"/>
    <property type="evidence" value="ECO:0007669"/>
    <property type="project" value="InterPro"/>
</dbReference>
<dbReference type="EMBL" id="CP003924">
    <property type="protein sequence ID" value="AGS35457.1"/>
    <property type="molecule type" value="Genomic_DNA"/>
</dbReference>
<dbReference type="Gene3D" id="3.30.420.40">
    <property type="match status" value="2"/>
</dbReference>
<feature type="domain" description="Carbohydrate kinase FGGY C-terminal" evidence="7">
    <location>
        <begin position="228"/>
        <end position="407"/>
    </location>
</feature>
<keyword evidence="3 5" id="KW-0808">Transferase</keyword>
<reference evidence="8 9" key="1">
    <citation type="submission" date="2012-11" db="EMBL/GenBank/DDBJ databases">
        <title>The complete genome sequence of Corynebacterium maris Coryn-1 (=DSM 45190).</title>
        <authorList>
            <person name="Schaffert L."/>
            <person name="Albersmeier A."/>
            <person name="Kalinowski J."/>
            <person name="Ruckert C."/>
        </authorList>
    </citation>
    <scope>NUCLEOTIDE SEQUENCE [LARGE SCALE GENOMIC DNA]</scope>
    <source>
        <strain evidence="9">Coryn-1</strain>
    </source>
</reference>
<dbReference type="InterPro" id="IPR043129">
    <property type="entry name" value="ATPase_NBD"/>
</dbReference>
<keyword evidence="2" id="KW-0859">Xylose metabolism</keyword>
<dbReference type="InterPro" id="IPR050406">
    <property type="entry name" value="FGGY_Carb_Kinase"/>
</dbReference>
<dbReference type="InterPro" id="IPR018485">
    <property type="entry name" value="FGGY_C"/>
</dbReference>
<comment type="similarity">
    <text evidence="1 5">Belongs to the FGGY kinase family.</text>
</comment>
<evidence type="ECO:0000259" key="7">
    <source>
        <dbReference type="Pfam" id="PF02782"/>
    </source>
</evidence>
<dbReference type="SUPFAM" id="SSF53067">
    <property type="entry name" value="Actin-like ATPase domain"/>
    <property type="match status" value="2"/>
</dbReference>
<evidence type="ECO:0000256" key="1">
    <source>
        <dbReference type="ARBA" id="ARBA00009156"/>
    </source>
</evidence>
<dbReference type="PROSITE" id="PS00445">
    <property type="entry name" value="FGGY_KINASES_2"/>
    <property type="match status" value="1"/>
</dbReference>
<evidence type="ECO:0000313" key="8">
    <source>
        <dbReference type="EMBL" id="AGS35457.1"/>
    </source>
</evidence>
<keyword evidence="2" id="KW-0119">Carbohydrate metabolism</keyword>
<evidence type="ECO:0000259" key="6">
    <source>
        <dbReference type="Pfam" id="PF00370"/>
    </source>
</evidence>
<dbReference type="HOGENOM" id="CLU_009281_3_3_11"/>
<evidence type="ECO:0000256" key="2">
    <source>
        <dbReference type="ARBA" id="ARBA00022629"/>
    </source>
</evidence>
<proteinExistence type="inferred from homology"/>
<keyword evidence="9" id="KW-1185">Reference proteome</keyword>
<dbReference type="AlphaFoldDB" id="S5SWL3"/>
<dbReference type="InterPro" id="IPR018484">
    <property type="entry name" value="FGGY_N"/>
</dbReference>
<dbReference type="PANTHER" id="PTHR43095">
    <property type="entry name" value="SUGAR KINASE"/>
    <property type="match status" value="1"/>
</dbReference>
<gene>
    <name evidence="8" type="ORF">B841_09925</name>
</gene>
<evidence type="ECO:0000256" key="3">
    <source>
        <dbReference type="ARBA" id="ARBA00022679"/>
    </source>
</evidence>
<dbReference type="Pfam" id="PF00370">
    <property type="entry name" value="FGGY_N"/>
    <property type="match status" value="1"/>
</dbReference>
<dbReference type="InterPro" id="IPR018483">
    <property type="entry name" value="Carb_kinase_FGGY_CS"/>
</dbReference>
<dbReference type="eggNOG" id="COG1070">
    <property type="taxonomic scope" value="Bacteria"/>
</dbReference>